<evidence type="ECO:0000313" key="4">
    <source>
        <dbReference type="EMBL" id="GAB20543.1"/>
    </source>
</evidence>
<dbReference type="Pfam" id="PF19187">
    <property type="entry name" value="HTH_PafC"/>
    <property type="match status" value="1"/>
</dbReference>
<feature type="domain" description="WYL" evidence="1">
    <location>
        <begin position="142"/>
        <end position="210"/>
    </location>
</feature>
<proteinExistence type="predicted"/>
<dbReference type="Proteomes" id="UP000035034">
    <property type="component" value="Unassembled WGS sequence"/>
</dbReference>
<comment type="caution">
    <text evidence="4">The sequence shown here is derived from an EMBL/GenBank/DDBJ whole genome shotgun (WGS) entry which is preliminary data.</text>
</comment>
<evidence type="ECO:0000259" key="3">
    <source>
        <dbReference type="Pfam" id="PF25583"/>
    </source>
</evidence>
<gene>
    <name evidence="4" type="primary">pafC</name>
    <name evidence="4" type="ORF">GOEFS_120_00030</name>
</gene>
<dbReference type="InterPro" id="IPR043839">
    <property type="entry name" value="PafC_HTH"/>
</dbReference>
<dbReference type="PANTHER" id="PTHR34580">
    <property type="match status" value="1"/>
</dbReference>
<dbReference type="InterPro" id="IPR057727">
    <property type="entry name" value="WCX_dom"/>
</dbReference>
<dbReference type="InterPro" id="IPR026881">
    <property type="entry name" value="WYL_dom"/>
</dbReference>
<evidence type="ECO:0000259" key="2">
    <source>
        <dbReference type="Pfam" id="PF19187"/>
    </source>
</evidence>
<dbReference type="OrthoDB" id="5174471at2"/>
<protein>
    <submittedName>
        <fullName evidence="4">Proteasome accessory factor C</fullName>
    </submittedName>
</protein>
<dbReference type="PIRSF" id="PIRSF016838">
    <property type="entry name" value="PafC"/>
    <property type="match status" value="1"/>
</dbReference>
<reference evidence="4 5" key="1">
    <citation type="submission" date="2011-12" db="EMBL/GenBank/DDBJ databases">
        <title>Whole genome shotgun sequence of Gordonia effusa NBRC 100432.</title>
        <authorList>
            <person name="Yoshida I."/>
            <person name="Takarada H."/>
            <person name="Hosoyama A."/>
            <person name="Tsuchikane K."/>
            <person name="Katsumata H."/>
            <person name="Yamazaki S."/>
            <person name="Fujita N."/>
        </authorList>
    </citation>
    <scope>NUCLEOTIDE SEQUENCE [LARGE SCALE GENOMIC DNA]</scope>
    <source>
        <strain evidence="4 5">NBRC 100432</strain>
    </source>
</reference>
<feature type="domain" description="PafC HTH" evidence="2">
    <location>
        <begin position="6"/>
        <end position="120"/>
    </location>
</feature>
<name>H0R642_9ACTN</name>
<evidence type="ECO:0000259" key="1">
    <source>
        <dbReference type="Pfam" id="PF13280"/>
    </source>
</evidence>
<dbReference type="eggNOG" id="COG2378">
    <property type="taxonomic scope" value="Bacteria"/>
</dbReference>
<dbReference type="RefSeq" id="WP_007319878.1">
    <property type="nucleotide sequence ID" value="NZ_BAEH01000120.1"/>
</dbReference>
<accession>H0R642</accession>
<keyword evidence="5" id="KW-1185">Reference proteome</keyword>
<dbReference type="PROSITE" id="PS52050">
    <property type="entry name" value="WYL"/>
    <property type="match status" value="1"/>
</dbReference>
<organism evidence="4 5">
    <name type="scientific">Gordonia effusa NBRC 100432</name>
    <dbReference type="NCBI Taxonomy" id="1077974"/>
    <lineage>
        <taxon>Bacteria</taxon>
        <taxon>Bacillati</taxon>
        <taxon>Actinomycetota</taxon>
        <taxon>Actinomycetes</taxon>
        <taxon>Mycobacteriales</taxon>
        <taxon>Gordoniaceae</taxon>
        <taxon>Gordonia</taxon>
    </lineage>
</organism>
<dbReference type="AlphaFoldDB" id="H0R642"/>
<dbReference type="Pfam" id="PF13280">
    <property type="entry name" value="WYL"/>
    <property type="match status" value="1"/>
</dbReference>
<dbReference type="PANTHER" id="PTHR34580:SF1">
    <property type="entry name" value="PROTEIN PAFC"/>
    <property type="match status" value="1"/>
</dbReference>
<dbReference type="InterPro" id="IPR028349">
    <property type="entry name" value="PafC-like"/>
</dbReference>
<evidence type="ECO:0000313" key="5">
    <source>
        <dbReference type="Proteomes" id="UP000035034"/>
    </source>
</evidence>
<dbReference type="Pfam" id="PF25583">
    <property type="entry name" value="WCX"/>
    <property type="match status" value="1"/>
</dbReference>
<sequence>MPAQSEQLTRLLTLIPYFLARQGITLEQAAEDLNVDEDKLVKDLDQLFVCGLPGKYQYPDDLIDISYSEGHVQVNFSAGIDRPLQLTSTEATVLLTALRALTQTHATAPDAVERAIAKIAAAVGAESAPAVAADDADPVRKEIYETIRRAVHEARALSIRYYTASRDSISDRVVDPVTVQVTDGSTYLSAWCRSSAGMRLFRFDRIDAAHILDEPAQSPPDAAIERPSPIMSENADLPSVELDVDASARWAFEYYLLEQQGPARDDGVQPATLRYGSDEWLTRFILGFGGQIRITGSGGASDQVIDQVTREATAARARYN</sequence>
<dbReference type="EMBL" id="BAEH01000120">
    <property type="protein sequence ID" value="GAB20543.1"/>
    <property type="molecule type" value="Genomic_DNA"/>
</dbReference>
<dbReference type="STRING" id="1077974.GOEFS_120_00030"/>
<dbReference type="InterPro" id="IPR051534">
    <property type="entry name" value="CBASS_pafABC_assoc_protein"/>
</dbReference>
<keyword evidence="4" id="KW-0647">Proteasome</keyword>
<feature type="domain" description="WCX" evidence="3">
    <location>
        <begin position="239"/>
        <end position="297"/>
    </location>
</feature>
<dbReference type="GO" id="GO:0000502">
    <property type="term" value="C:proteasome complex"/>
    <property type="evidence" value="ECO:0007669"/>
    <property type="project" value="UniProtKB-KW"/>
</dbReference>